<reference evidence="6 7" key="1">
    <citation type="submission" date="2024-06" db="EMBL/GenBank/DDBJ databases">
        <authorList>
            <person name="Kraege A."/>
            <person name="Thomma B."/>
        </authorList>
    </citation>
    <scope>NUCLEOTIDE SEQUENCE [LARGE SCALE GENOMIC DNA]</scope>
</reference>
<dbReference type="Proteomes" id="UP001497392">
    <property type="component" value="Unassembled WGS sequence"/>
</dbReference>
<evidence type="ECO:0000256" key="1">
    <source>
        <dbReference type="ARBA" id="ARBA00005446"/>
    </source>
</evidence>
<dbReference type="Gene3D" id="3.40.50.300">
    <property type="entry name" value="P-loop containing nucleotide triphosphate hydrolases"/>
    <property type="match status" value="1"/>
</dbReference>
<feature type="domain" description="Helicase C-terminal" evidence="5">
    <location>
        <begin position="1"/>
        <end position="146"/>
    </location>
</feature>
<dbReference type="EMBL" id="CAXHTA020000017">
    <property type="protein sequence ID" value="CAL5227141.1"/>
    <property type="molecule type" value="Genomic_DNA"/>
</dbReference>
<dbReference type="EC" id="5.6.2.4" evidence="3"/>
<name>A0ABP1G8P1_9CHLO</name>
<dbReference type="InterPro" id="IPR032284">
    <property type="entry name" value="RecQ_Zn-bd"/>
</dbReference>
<keyword evidence="7" id="KW-1185">Reference proteome</keyword>
<accession>A0ABP1G8P1</accession>
<dbReference type="PROSITE" id="PS51194">
    <property type="entry name" value="HELICASE_CTER"/>
    <property type="match status" value="1"/>
</dbReference>
<evidence type="ECO:0000313" key="6">
    <source>
        <dbReference type="EMBL" id="CAL5227141.1"/>
    </source>
</evidence>
<sequence>MQDLVEFIQAQRGSTEIVYAHKRKTCSWLAYRLEDAGMNVAEYHAGMDPSDRNWAQEQWMDGALSCIVATVAFGMGVDKPDVRWVVHWDAPNSLEGYYQESGRAGRDGQPCKAIMYASRKHLDKMRDMEVGGRRGSATAVANLALTPCCRRKALLAYFGEKRGRCEPPEELCDFCRDLKGADRSGEMGKKEVSSRHITTPSAASFSSRHGQADRHQAGKVVTCRGNGEGWQGGMSCMRSAGLSSAAPLYITALSRKASVLRLRKTVAQLGQGRGSWSPGALLGSRYTM</sequence>
<dbReference type="InterPro" id="IPR027417">
    <property type="entry name" value="P-loop_NTPase"/>
</dbReference>
<dbReference type="Pfam" id="PF16124">
    <property type="entry name" value="RecQ_Zn_bind"/>
    <property type="match status" value="1"/>
</dbReference>
<dbReference type="PANTHER" id="PTHR13710:SF155">
    <property type="entry name" value="ATP-DEPENDENT DNA HELICASE Q-LIKE 3"/>
    <property type="match status" value="1"/>
</dbReference>
<evidence type="ECO:0000313" key="7">
    <source>
        <dbReference type="Proteomes" id="UP001497392"/>
    </source>
</evidence>
<comment type="similarity">
    <text evidence="1">Belongs to the helicase family. RecQ subfamily.</text>
</comment>
<evidence type="ECO:0000259" key="5">
    <source>
        <dbReference type="PROSITE" id="PS51194"/>
    </source>
</evidence>
<organism evidence="6 7">
    <name type="scientific">Coccomyxa viridis</name>
    <dbReference type="NCBI Taxonomy" id="1274662"/>
    <lineage>
        <taxon>Eukaryota</taxon>
        <taxon>Viridiplantae</taxon>
        <taxon>Chlorophyta</taxon>
        <taxon>core chlorophytes</taxon>
        <taxon>Trebouxiophyceae</taxon>
        <taxon>Trebouxiophyceae incertae sedis</taxon>
        <taxon>Coccomyxaceae</taxon>
        <taxon>Coccomyxa</taxon>
    </lineage>
</organism>
<dbReference type="SUPFAM" id="SSF52540">
    <property type="entry name" value="P-loop containing nucleoside triphosphate hydrolases"/>
    <property type="match status" value="1"/>
</dbReference>
<dbReference type="PANTHER" id="PTHR13710">
    <property type="entry name" value="DNA HELICASE RECQ FAMILY MEMBER"/>
    <property type="match status" value="1"/>
</dbReference>
<dbReference type="Pfam" id="PF00271">
    <property type="entry name" value="Helicase_C"/>
    <property type="match status" value="1"/>
</dbReference>
<dbReference type="SMART" id="SM00490">
    <property type="entry name" value="HELICc"/>
    <property type="match status" value="1"/>
</dbReference>
<feature type="region of interest" description="Disordered" evidence="4">
    <location>
        <begin position="185"/>
        <end position="217"/>
    </location>
</feature>
<feature type="compositionally biased region" description="Polar residues" evidence="4">
    <location>
        <begin position="195"/>
        <end position="209"/>
    </location>
</feature>
<evidence type="ECO:0000256" key="2">
    <source>
        <dbReference type="ARBA" id="ARBA00034617"/>
    </source>
</evidence>
<evidence type="ECO:0000256" key="3">
    <source>
        <dbReference type="ARBA" id="ARBA00034808"/>
    </source>
</evidence>
<evidence type="ECO:0000256" key="4">
    <source>
        <dbReference type="SAM" id="MobiDB-lite"/>
    </source>
</evidence>
<dbReference type="InterPro" id="IPR001650">
    <property type="entry name" value="Helicase_C-like"/>
</dbReference>
<feature type="compositionally biased region" description="Basic and acidic residues" evidence="4">
    <location>
        <begin position="185"/>
        <end position="194"/>
    </location>
</feature>
<gene>
    <name evidence="6" type="primary">g10053</name>
    <name evidence="6" type="ORF">VP750_LOCUS9047</name>
</gene>
<proteinExistence type="inferred from homology"/>
<comment type="catalytic activity">
    <reaction evidence="2">
        <text>Couples ATP hydrolysis with the unwinding of duplex DNA by translocating in the 3'-5' direction.</text>
        <dbReference type="EC" id="5.6.2.4"/>
    </reaction>
</comment>
<comment type="caution">
    <text evidence="6">The sequence shown here is derived from an EMBL/GenBank/DDBJ whole genome shotgun (WGS) entry which is preliminary data.</text>
</comment>
<protein>
    <recommendedName>
        <fullName evidence="3">DNA 3'-5' helicase</fullName>
        <ecNumber evidence="3">5.6.2.4</ecNumber>
    </recommendedName>
</protein>